<evidence type="ECO:0000256" key="1">
    <source>
        <dbReference type="ARBA" id="ARBA00001947"/>
    </source>
</evidence>
<proteinExistence type="predicted"/>
<organism evidence="6 7">
    <name type="scientific">Corallincola platygyrae</name>
    <dbReference type="NCBI Taxonomy" id="1193278"/>
    <lineage>
        <taxon>Bacteria</taxon>
        <taxon>Pseudomonadati</taxon>
        <taxon>Pseudomonadota</taxon>
        <taxon>Gammaproteobacteria</taxon>
        <taxon>Alteromonadales</taxon>
        <taxon>Psychromonadaceae</taxon>
        <taxon>Corallincola</taxon>
    </lineage>
</organism>
<evidence type="ECO:0000313" key="6">
    <source>
        <dbReference type="EMBL" id="MFD2097598.1"/>
    </source>
</evidence>
<protein>
    <submittedName>
        <fullName evidence="6">Succinylglutamate desuccinylase/aspartoacylase family protein</fullName>
    </submittedName>
</protein>
<name>A0ABW4XT02_9GAMM</name>
<sequence length="347" mass="38306">MTAPRLNKVTIARGERLDKALLGPDVISWLKNLSGPTWIEWQGESSVRQRVIVTLLHGNEPSGIEALHAWLSSGLTPAMTCHLIIGVIGTALTKPYFSHRHLPELRDLNRCFDGPTDDLPGQLAQQIWQTIEQLQPEAVLDLHNTSGSGPAFAVSVSDSSEHQALASLFCQRMIVTDVFLGALMEKTRPSQPIVTIECGGAIDPESKEVAKEGLYQFLTAPKVTTYQHYDWDIELLSHPKRVVLSADMSIAMAERAVKGADLTLVMGIEHFNFGEVTPDNRLAWIGPSGIDTIQVVNGQGDNLCRHYFQVIDGALYPKRPLKLFMITPNLTIAQEDCLFYLVDASID</sequence>
<evidence type="ECO:0000256" key="4">
    <source>
        <dbReference type="ARBA" id="ARBA00022833"/>
    </source>
</evidence>
<dbReference type="InterPro" id="IPR055438">
    <property type="entry name" value="AstE_AspA_cat"/>
</dbReference>
<accession>A0ABW4XT02</accession>
<keyword evidence="7" id="KW-1185">Reference proteome</keyword>
<dbReference type="Gene3D" id="3.40.630.10">
    <property type="entry name" value="Zn peptidases"/>
    <property type="match status" value="1"/>
</dbReference>
<dbReference type="Proteomes" id="UP001597380">
    <property type="component" value="Unassembled WGS sequence"/>
</dbReference>
<keyword evidence="3" id="KW-0378">Hydrolase</keyword>
<feature type="domain" description="Succinylglutamate desuccinylase/Aspartoacylase catalytic" evidence="5">
    <location>
        <begin position="51"/>
        <end position="172"/>
    </location>
</feature>
<comment type="cofactor">
    <cofactor evidence="1">
        <name>Zn(2+)</name>
        <dbReference type="ChEBI" id="CHEBI:29105"/>
    </cofactor>
</comment>
<dbReference type="SUPFAM" id="SSF53187">
    <property type="entry name" value="Zn-dependent exopeptidases"/>
    <property type="match status" value="1"/>
</dbReference>
<evidence type="ECO:0000313" key="7">
    <source>
        <dbReference type="Proteomes" id="UP001597380"/>
    </source>
</evidence>
<evidence type="ECO:0000259" key="5">
    <source>
        <dbReference type="Pfam" id="PF24827"/>
    </source>
</evidence>
<comment type="caution">
    <text evidence="6">The sequence shown here is derived from an EMBL/GenBank/DDBJ whole genome shotgun (WGS) entry which is preliminary data.</text>
</comment>
<keyword evidence="2" id="KW-0479">Metal-binding</keyword>
<reference evidence="7" key="1">
    <citation type="journal article" date="2019" name="Int. J. Syst. Evol. Microbiol.">
        <title>The Global Catalogue of Microorganisms (GCM) 10K type strain sequencing project: providing services to taxonomists for standard genome sequencing and annotation.</title>
        <authorList>
            <consortium name="The Broad Institute Genomics Platform"/>
            <consortium name="The Broad Institute Genome Sequencing Center for Infectious Disease"/>
            <person name="Wu L."/>
            <person name="Ma J."/>
        </authorList>
    </citation>
    <scope>NUCLEOTIDE SEQUENCE [LARGE SCALE GENOMIC DNA]</scope>
    <source>
        <strain evidence="7">CGMCC 1.10992</strain>
    </source>
</reference>
<gene>
    <name evidence="6" type="ORF">ACFSJ3_16525</name>
</gene>
<evidence type="ECO:0000256" key="2">
    <source>
        <dbReference type="ARBA" id="ARBA00022723"/>
    </source>
</evidence>
<dbReference type="RefSeq" id="WP_345341684.1">
    <property type="nucleotide sequence ID" value="NZ_BAABLI010000030.1"/>
</dbReference>
<dbReference type="Pfam" id="PF24827">
    <property type="entry name" value="AstE_AspA_cat"/>
    <property type="match status" value="1"/>
</dbReference>
<keyword evidence="4" id="KW-0862">Zinc</keyword>
<dbReference type="EMBL" id="JBHUHT010000026">
    <property type="protein sequence ID" value="MFD2097598.1"/>
    <property type="molecule type" value="Genomic_DNA"/>
</dbReference>
<evidence type="ECO:0000256" key="3">
    <source>
        <dbReference type="ARBA" id="ARBA00022801"/>
    </source>
</evidence>